<evidence type="ECO:0000256" key="3">
    <source>
        <dbReference type="ARBA" id="ARBA00023125"/>
    </source>
</evidence>
<evidence type="ECO:0000256" key="1">
    <source>
        <dbReference type="ARBA" id="ARBA00022553"/>
    </source>
</evidence>
<gene>
    <name evidence="8" type="ORF">Dsi01nite_071550</name>
</gene>
<proteinExistence type="predicted"/>
<feature type="domain" description="HTH luxR-type" evidence="6">
    <location>
        <begin position="149"/>
        <end position="214"/>
    </location>
</feature>
<dbReference type="InterPro" id="IPR058245">
    <property type="entry name" value="NreC/VraR/RcsB-like_REC"/>
</dbReference>
<evidence type="ECO:0000259" key="6">
    <source>
        <dbReference type="PROSITE" id="PS50043"/>
    </source>
</evidence>
<evidence type="ECO:0000256" key="2">
    <source>
        <dbReference type="ARBA" id="ARBA00023015"/>
    </source>
</evidence>
<dbReference type="Gene3D" id="3.40.50.2300">
    <property type="match status" value="1"/>
</dbReference>
<dbReference type="PROSITE" id="PS50043">
    <property type="entry name" value="HTH_LUXR_2"/>
    <property type="match status" value="1"/>
</dbReference>
<evidence type="ECO:0000259" key="7">
    <source>
        <dbReference type="PROSITE" id="PS50110"/>
    </source>
</evidence>
<evidence type="ECO:0000256" key="4">
    <source>
        <dbReference type="ARBA" id="ARBA00023163"/>
    </source>
</evidence>
<dbReference type="CDD" id="cd06170">
    <property type="entry name" value="LuxR_C_like"/>
    <property type="match status" value="1"/>
</dbReference>
<dbReference type="RefSeq" id="WP_203850809.1">
    <property type="nucleotide sequence ID" value="NZ_BAAAVW010000008.1"/>
</dbReference>
<dbReference type="PROSITE" id="PS50110">
    <property type="entry name" value="RESPONSE_REGULATORY"/>
    <property type="match status" value="1"/>
</dbReference>
<dbReference type="PANTHER" id="PTHR43214">
    <property type="entry name" value="TWO-COMPONENT RESPONSE REGULATOR"/>
    <property type="match status" value="1"/>
</dbReference>
<dbReference type="InterPro" id="IPR016032">
    <property type="entry name" value="Sig_transdc_resp-reg_C-effctor"/>
</dbReference>
<keyword evidence="2" id="KW-0805">Transcription regulation</keyword>
<protein>
    <submittedName>
        <fullName evidence="8">DNA-binding response regulator</fullName>
    </submittedName>
</protein>
<evidence type="ECO:0000256" key="5">
    <source>
        <dbReference type="PROSITE-ProRule" id="PRU00169"/>
    </source>
</evidence>
<dbReference type="GO" id="GO:0000160">
    <property type="term" value="P:phosphorelay signal transduction system"/>
    <property type="evidence" value="ECO:0007669"/>
    <property type="project" value="InterPro"/>
</dbReference>
<dbReference type="CDD" id="cd17535">
    <property type="entry name" value="REC_NarL-like"/>
    <property type="match status" value="1"/>
</dbReference>
<comment type="caution">
    <text evidence="8">The sequence shown here is derived from an EMBL/GenBank/DDBJ whole genome shotgun (WGS) entry which is preliminary data.</text>
</comment>
<dbReference type="InterPro" id="IPR039420">
    <property type="entry name" value="WalR-like"/>
</dbReference>
<dbReference type="SMART" id="SM00448">
    <property type="entry name" value="REC"/>
    <property type="match status" value="1"/>
</dbReference>
<keyword evidence="4" id="KW-0804">Transcription</keyword>
<evidence type="ECO:0000313" key="9">
    <source>
        <dbReference type="Proteomes" id="UP000660611"/>
    </source>
</evidence>
<evidence type="ECO:0000313" key="8">
    <source>
        <dbReference type="EMBL" id="GIG49114.1"/>
    </source>
</evidence>
<dbReference type="SUPFAM" id="SSF52172">
    <property type="entry name" value="CheY-like"/>
    <property type="match status" value="1"/>
</dbReference>
<dbReference type="Pfam" id="PF00196">
    <property type="entry name" value="GerE"/>
    <property type="match status" value="1"/>
</dbReference>
<feature type="domain" description="Response regulatory" evidence="7">
    <location>
        <begin position="4"/>
        <end position="122"/>
    </location>
</feature>
<keyword evidence="1 5" id="KW-0597">Phosphoprotein</keyword>
<dbReference type="GO" id="GO:0006355">
    <property type="term" value="P:regulation of DNA-templated transcription"/>
    <property type="evidence" value="ECO:0007669"/>
    <property type="project" value="InterPro"/>
</dbReference>
<dbReference type="Proteomes" id="UP000660611">
    <property type="component" value="Unassembled WGS sequence"/>
</dbReference>
<accession>A0A919PS48</accession>
<dbReference type="PANTHER" id="PTHR43214:SF24">
    <property type="entry name" value="TRANSCRIPTIONAL REGULATORY PROTEIN NARL-RELATED"/>
    <property type="match status" value="1"/>
</dbReference>
<dbReference type="InterPro" id="IPR000792">
    <property type="entry name" value="Tscrpt_reg_LuxR_C"/>
</dbReference>
<dbReference type="Pfam" id="PF00072">
    <property type="entry name" value="Response_reg"/>
    <property type="match status" value="1"/>
</dbReference>
<reference evidence="8" key="1">
    <citation type="submission" date="2021-01" db="EMBL/GenBank/DDBJ databases">
        <title>Whole genome shotgun sequence of Dactylosporangium siamense NBRC 106093.</title>
        <authorList>
            <person name="Komaki H."/>
            <person name="Tamura T."/>
        </authorList>
    </citation>
    <scope>NUCLEOTIDE SEQUENCE</scope>
    <source>
        <strain evidence="8">NBRC 106093</strain>
    </source>
</reference>
<dbReference type="AlphaFoldDB" id="A0A919PS48"/>
<feature type="modified residue" description="4-aspartylphosphate" evidence="5">
    <location>
        <position position="55"/>
    </location>
</feature>
<dbReference type="InterPro" id="IPR001789">
    <property type="entry name" value="Sig_transdc_resp-reg_receiver"/>
</dbReference>
<dbReference type="SUPFAM" id="SSF46894">
    <property type="entry name" value="C-terminal effector domain of the bipartite response regulators"/>
    <property type="match status" value="1"/>
</dbReference>
<dbReference type="SMART" id="SM00421">
    <property type="entry name" value="HTH_LUXR"/>
    <property type="match status" value="1"/>
</dbReference>
<dbReference type="PROSITE" id="PS00622">
    <property type="entry name" value="HTH_LUXR_1"/>
    <property type="match status" value="1"/>
</dbReference>
<keyword evidence="3 8" id="KW-0238">DNA-binding</keyword>
<name>A0A919PS48_9ACTN</name>
<dbReference type="InterPro" id="IPR011006">
    <property type="entry name" value="CheY-like_superfamily"/>
</dbReference>
<organism evidence="8 9">
    <name type="scientific">Dactylosporangium siamense</name>
    <dbReference type="NCBI Taxonomy" id="685454"/>
    <lineage>
        <taxon>Bacteria</taxon>
        <taxon>Bacillati</taxon>
        <taxon>Actinomycetota</taxon>
        <taxon>Actinomycetes</taxon>
        <taxon>Micromonosporales</taxon>
        <taxon>Micromonosporaceae</taxon>
        <taxon>Dactylosporangium</taxon>
    </lineage>
</organism>
<sequence>MTIRVLIADDQPVIRAGLRIMLDAQPDIDVVGEAVDGRTAVQLARQLRPDVCLFDIRMPPPDGVEATRQLAGPGVVDPLAVVVITTFDLDDYVFGALRAGARGFLLKDAGPELLVQAVRAAAGGQALIAPSVTVRLLEAFANAPAGRPAPQPIDPLTPREEDVVLAVARGLSNAEIADTLHISLSTVKTHLASLMAKLGVRNRVEIAMWAYETRRITARPG</sequence>
<dbReference type="GO" id="GO:0003677">
    <property type="term" value="F:DNA binding"/>
    <property type="evidence" value="ECO:0007669"/>
    <property type="project" value="UniProtKB-KW"/>
</dbReference>
<dbReference type="PRINTS" id="PR00038">
    <property type="entry name" value="HTHLUXR"/>
</dbReference>
<keyword evidence="9" id="KW-1185">Reference proteome</keyword>
<dbReference type="EMBL" id="BONQ01000111">
    <property type="protein sequence ID" value="GIG49114.1"/>
    <property type="molecule type" value="Genomic_DNA"/>
</dbReference>